<dbReference type="GO" id="GO:0003964">
    <property type="term" value="F:RNA-directed DNA polymerase activity"/>
    <property type="evidence" value="ECO:0007669"/>
    <property type="project" value="UniProtKB-KW"/>
</dbReference>
<keyword evidence="4" id="KW-0255">Endonuclease</keyword>
<evidence type="ECO:0000256" key="1">
    <source>
        <dbReference type="ARBA" id="ARBA00022679"/>
    </source>
</evidence>
<dbReference type="InterPro" id="IPR010661">
    <property type="entry name" value="RVT_thumb"/>
</dbReference>
<keyword evidence="5" id="KW-0378">Hydrolase</keyword>
<evidence type="ECO:0000256" key="2">
    <source>
        <dbReference type="ARBA" id="ARBA00022695"/>
    </source>
</evidence>
<feature type="non-terminal residue" evidence="8">
    <location>
        <position position="1"/>
    </location>
</feature>
<proteinExistence type="predicted"/>
<evidence type="ECO:0000313" key="8">
    <source>
        <dbReference type="EMBL" id="NWT07596.1"/>
    </source>
</evidence>
<dbReference type="PANTHER" id="PTHR41694">
    <property type="entry name" value="ENDOGENOUS RETROVIRUS GROUP K MEMBER POL PROTEIN"/>
    <property type="match status" value="1"/>
</dbReference>
<keyword evidence="2" id="KW-0548">Nucleotidyltransferase</keyword>
<evidence type="ECO:0000256" key="4">
    <source>
        <dbReference type="ARBA" id="ARBA00022759"/>
    </source>
</evidence>
<organism evidence="8 9">
    <name type="scientific">Mionectes macconnelli</name>
    <name type="common">McConnell's flycatcher</name>
    <dbReference type="NCBI Taxonomy" id="254557"/>
    <lineage>
        <taxon>Eukaryota</taxon>
        <taxon>Metazoa</taxon>
        <taxon>Chordata</taxon>
        <taxon>Craniata</taxon>
        <taxon>Vertebrata</taxon>
        <taxon>Euteleostomi</taxon>
        <taxon>Archelosauria</taxon>
        <taxon>Archosauria</taxon>
        <taxon>Dinosauria</taxon>
        <taxon>Saurischia</taxon>
        <taxon>Theropoda</taxon>
        <taxon>Coelurosauria</taxon>
        <taxon>Aves</taxon>
        <taxon>Neognathae</taxon>
        <taxon>Neoaves</taxon>
        <taxon>Telluraves</taxon>
        <taxon>Australaves</taxon>
        <taxon>Passeriformes</taxon>
        <taxon>Tyrannidae</taxon>
        <taxon>Mionectes</taxon>
    </lineage>
</organism>
<dbReference type="PANTHER" id="PTHR41694:SF3">
    <property type="entry name" value="RNA-DIRECTED DNA POLYMERASE-RELATED"/>
    <property type="match status" value="1"/>
</dbReference>
<evidence type="ECO:0000259" key="7">
    <source>
        <dbReference type="Pfam" id="PF06817"/>
    </source>
</evidence>
<gene>
    <name evidence="8" type="primary">Ervk18_3</name>
    <name evidence="8" type="ORF">MIOMAC_R15690</name>
</gene>
<keyword evidence="1" id="KW-0808">Transferase</keyword>
<accession>A0A7K5KN02</accession>
<dbReference type="AlphaFoldDB" id="A0A7K5KN02"/>
<dbReference type="SUPFAM" id="SSF56672">
    <property type="entry name" value="DNA/RNA polymerases"/>
    <property type="match status" value="1"/>
</dbReference>
<keyword evidence="9" id="KW-1185">Reference proteome</keyword>
<evidence type="ECO:0000256" key="6">
    <source>
        <dbReference type="ARBA" id="ARBA00022918"/>
    </source>
</evidence>
<dbReference type="GO" id="GO:0004519">
    <property type="term" value="F:endonuclease activity"/>
    <property type="evidence" value="ECO:0007669"/>
    <property type="project" value="UniProtKB-KW"/>
</dbReference>
<dbReference type="GO" id="GO:0016787">
    <property type="term" value="F:hydrolase activity"/>
    <property type="evidence" value="ECO:0007669"/>
    <property type="project" value="UniProtKB-KW"/>
</dbReference>
<protein>
    <submittedName>
        <fullName evidence="8">POK18 protein</fullName>
    </submittedName>
</protein>
<dbReference type="Gene3D" id="3.30.70.270">
    <property type="match status" value="1"/>
</dbReference>
<reference evidence="8 9" key="1">
    <citation type="submission" date="2019-09" db="EMBL/GenBank/DDBJ databases">
        <title>Bird 10,000 Genomes (B10K) Project - Family phase.</title>
        <authorList>
            <person name="Zhang G."/>
        </authorList>
    </citation>
    <scope>NUCLEOTIDE SEQUENCE [LARGE SCALE GENOMIC DNA]</scope>
    <source>
        <strain evidence="8">B10K-DU-003-16</strain>
        <tissue evidence="8">Mixed tissue sample</tissue>
    </source>
</reference>
<evidence type="ECO:0000256" key="5">
    <source>
        <dbReference type="ARBA" id="ARBA00022801"/>
    </source>
</evidence>
<feature type="non-terminal residue" evidence="8">
    <location>
        <position position="66"/>
    </location>
</feature>
<keyword evidence="6" id="KW-0695">RNA-directed DNA polymerase</keyword>
<evidence type="ECO:0000313" key="9">
    <source>
        <dbReference type="Proteomes" id="UP000525714"/>
    </source>
</evidence>
<name>A0A7K5KN02_9TYRA</name>
<comment type="caution">
    <text evidence="8">The sequence shown here is derived from an EMBL/GenBank/DDBJ whole genome shotgun (WGS) entry which is preliminary data.</text>
</comment>
<dbReference type="EMBL" id="VYZC01004461">
    <property type="protein sequence ID" value="NWT07596.1"/>
    <property type="molecule type" value="Genomic_DNA"/>
</dbReference>
<sequence length="66" mass="7235">WQYLGWMISGATVSPKKVSISTEIKTLSDAQKLVGDLQWVRNIVGITNDDMAPLISLLNTSTQADD</sequence>
<dbReference type="Pfam" id="PF06817">
    <property type="entry name" value="RVT_thumb"/>
    <property type="match status" value="1"/>
</dbReference>
<dbReference type="InterPro" id="IPR043128">
    <property type="entry name" value="Rev_trsase/Diguanyl_cyclase"/>
</dbReference>
<dbReference type="InterPro" id="IPR043502">
    <property type="entry name" value="DNA/RNA_pol_sf"/>
</dbReference>
<dbReference type="GO" id="GO:0035613">
    <property type="term" value="F:RNA stem-loop binding"/>
    <property type="evidence" value="ECO:0007669"/>
    <property type="project" value="TreeGrafter"/>
</dbReference>
<feature type="domain" description="Reverse transcriptase thumb" evidence="7">
    <location>
        <begin position="16"/>
        <end position="62"/>
    </location>
</feature>
<evidence type="ECO:0000256" key="3">
    <source>
        <dbReference type="ARBA" id="ARBA00022722"/>
    </source>
</evidence>
<dbReference type="Proteomes" id="UP000525714">
    <property type="component" value="Unassembled WGS sequence"/>
</dbReference>
<keyword evidence="3" id="KW-0540">Nuclease</keyword>